<keyword evidence="3 8" id="KW-0812">Transmembrane</keyword>
<evidence type="ECO:0000256" key="6">
    <source>
        <dbReference type="ARBA" id="ARBA00023136"/>
    </source>
</evidence>
<name>A0A4U6X1L8_9PEZI</name>
<dbReference type="Pfam" id="PF00230">
    <property type="entry name" value="MIP"/>
    <property type="match status" value="1"/>
</dbReference>
<dbReference type="OrthoDB" id="3222at2759"/>
<feature type="transmembrane region" description="Helical" evidence="10">
    <location>
        <begin position="135"/>
        <end position="157"/>
    </location>
</feature>
<feature type="non-terminal residue" evidence="11">
    <location>
        <position position="1"/>
    </location>
</feature>
<dbReference type="GO" id="GO:0005886">
    <property type="term" value="C:plasma membrane"/>
    <property type="evidence" value="ECO:0007669"/>
    <property type="project" value="TreeGrafter"/>
</dbReference>
<dbReference type="InterPro" id="IPR023271">
    <property type="entry name" value="Aquaporin-like"/>
</dbReference>
<feature type="transmembrane region" description="Helical" evidence="10">
    <location>
        <begin position="329"/>
        <end position="348"/>
    </location>
</feature>
<accession>A0A4U6X1L8</accession>
<gene>
    <name evidence="11" type="primary">AQY1</name>
    <name evidence="11" type="ORF">CTA1_588</name>
</gene>
<comment type="subcellular location">
    <subcellularLocation>
        <location evidence="1">Membrane</location>
        <topology evidence="1">Multi-pass membrane protein</topology>
    </subcellularLocation>
</comment>
<dbReference type="AlphaFoldDB" id="A0A4U6X1L8"/>
<evidence type="ECO:0000256" key="7">
    <source>
        <dbReference type="ARBA" id="ARBA00034651"/>
    </source>
</evidence>
<dbReference type="STRING" id="1306861.A0A4U6X1L8"/>
<feature type="transmembrane region" description="Helical" evidence="10">
    <location>
        <begin position="257"/>
        <end position="277"/>
    </location>
</feature>
<evidence type="ECO:0000256" key="5">
    <source>
        <dbReference type="ARBA" id="ARBA00022989"/>
    </source>
</evidence>
<evidence type="ECO:0000313" key="12">
    <source>
        <dbReference type="Proteomes" id="UP000310108"/>
    </source>
</evidence>
<keyword evidence="12" id="KW-1185">Reference proteome</keyword>
<dbReference type="Proteomes" id="UP000310108">
    <property type="component" value="Unassembled WGS sequence"/>
</dbReference>
<dbReference type="PANTHER" id="PTHR19139">
    <property type="entry name" value="AQUAPORIN TRANSPORTER"/>
    <property type="match status" value="1"/>
</dbReference>
<dbReference type="InterPro" id="IPR000425">
    <property type="entry name" value="MIP"/>
</dbReference>
<evidence type="ECO:0000313" key="11">
    <source>
        <dbReference type="EMBL" id="TKW49230.1"/>
    </source>
</evidence>
<keyword evidence="6 10" id="KW-0472">Membrane</keyword>
<comment type="caution">
    <text evidence="11">The sequence shown here is derived from an EMBL/GenBank/DDBJ whole genome shotgun (WGS) entry which is preliminary data.</text>
</comment>
<feature type="transmembrane region" description="Helical" evidence="10">
    <location>
        <begin position="284"/>
        <end position="309"/>
    </location>
</feature>
<dbReference type="InterPro" id="IPR034294">
    <property type="entry name" value="Aquaporin_transptr"/>
</dbReference>
<comment type="similarity">
    <text evidence="2 8">Belongs to the MIP/aquaporin (TC 1.A.8) family.</text>
</comment>
<keyword evidence="5 10" id="KW-1133">Transmembrane helix</keyword>
<keyword evidence="4" id="KW-0677">Repeat</keyword>
<dbReference type="Gene3D" id="1.20.1080.10">
    <property type="entry name" value="Glycerol uptake facilitator protein"/>
    <property type="match status" value="1"/>
</dbReference>
<reference evidence="11 12" key="1">
    <citation type="journal article" date="2019" name="PLoS ONE">
        <title>Comparative genome analysis indicates high evolutionary potential of pathogenicity genes in Colletotrichum tanaceti.</title>
        <authorList>
            <person name="Lelwala R.V."/>
            <person name="Korhonen P.K."/>
            <person name="Young N.D."/>
            <person name="Scott J.B."/>
            <person name="Ades P.A."/>
            <person name="Gasser R.B."/>
            <person name="Taylor P.W.J."/>
        </authorList>
    </citation>
    <scope>NUCLEOTIDE SEQUENCE [LARGE SCALE GENOMIC DNA]</scope>
    <source>
        <strain evidence="11">BRIP57314</strain>
    </source>
</reference>
<dbReference type="PRINTS" id="PR00783">
    <property type="entry name" value="MINTRINSICP"/>
</dbReference>
<evidence type="ECO:0000256" key="9">
    <source>
        <dbReference type="SAM" id="MobiDB-lite"/>
    </source>
</evidence>
<proteinExistence type="inferred from homology"/>
<evidence type="ECO:0000256" key="3">
    <source>
        <dbReference type="ARBA" id="ARBA00022692"/>
    </source>
</evidence>
<feature type="compositionally biased region" description="Basic and acidic residues" evidence="9">
    <location>
        <begin position="100"/>
        <end position="116"/>
    </location>
</feature>
<keyword evidence="8" id="KW-0813">Transport</keyword>
<evidence type="ECO:0000256" key="1">
    <source>
        <dbReference type="ARBA" id="ARBA00004141"/>
    </source>
</evidence>
<feature type="transmembrane region" description="Helical" evidence="10">
    <location>
        <begin position="216"/>
        <end position="237"/>
    </location>
</feature>
<evidence type="ECO:0000256" key="8">
    <source>
        <dbReference type="RuleBase" id="RU000477"/>
    </source>
</evidence>
<feature type="region of interest" description="Disordered" evidence="9">
    <location>
        <begin position="70"/>
        <end position="116"/>
    </location>
</feature>
<feature type="transmembrane region" description="Helical" evidence="10">
    <location>
        <begin position="169"/>
        <end position="189"/>
    </location>
</feature>
<dbReference type="EMBL" id="PJEX01000588">
    <property type="protein sequence ID" value="TKW49230.1"/>
    <property type="molecule type" value="Genomic_DNA"/>
</dbReference>
<protein>
    <submittedName>
        <fullName evidence="11">Aquaporin-1</fullName>
    </submittedName>
</protein>
<evidence type="ECO:0000256" key="10">
    <source>
        <dbReference type="SAM" id="Phobius"/>
    </source>
</evidence>
<dbReference type="GO" id="GO:0015250">
    <property type="term" value="F:water channel activity"/>
    <property type="evidence" value="ECO:0007669"/>
    <property type="project" value="TreeGrafter"/>
</dbReference>
<evidence type="ECO:0000256" key="4">
    <source>
        <dbReference type="ARBA" id="ARBA00022737"/>
    </source>
</evidence>
<dbReference type="PANTHER" id="PTHR19139:SF283">
    <property type="entry name" value="AQUAPORIN"/>
    <property type="match status" value="1"/>
</dbReference>
<organism evidence="11 12">
    <name type="scientific">Colletotrichum tanaceti</name>
    <dbReference type="NCBI Taxonomy" id="1306861"/>
    <lineage>
        <taxon>Eukaryota</taxon>
        <taxon>Fungi</taxon>
        <taxon>Dikarya</taxon>
        <taxon>Ascomycota</taxon>
        <taxon>Pezizomycotina</taxon>
        <taxon>Sordariomycetes</taxon>
        <taxon>Hypocreomycetidae</taxon>
        <taxon>Glomerellales</taxon>
        <taxon>Glomerellaceae</taxon>
        <taxon>Colletotrichum</taxon>
        <taxon>Colletotrichum destructivum species complex</taxon>
    </lineage>
</organism>
<sequence>PRSRKARRYGPRLYSLVPSSRGQSVESLQSLHIISIYIYCTSISLSPFEEGLVSGFSSVLFFSRNRISSTKSPRKEKKRRTRERKRARERDIVKTMSTTDKPRGGVDHSHGHHHELPRPHLSAVGRHLVAASGEFVGTFFFLFFGYAGQIMVVLQGADAAPDGSLSSQGVVFIALTYGFSLLVNVWTFYRVSGGLFNPAVSLGLSLGGQLPWMRSLFLIPAQLLASMCAGGLVEAMFPGNISQANSLLGSRTSVVQGLFLEMFFTAQLVIVVFMLAVEKSRDTFLAPIGVGLALFMIMIPGTFATGGSLNPARSFGCAVAGKQFPNYHWIYWLGPALGAALAAAYYRFVKWVHYEEANPGQDLPVDPEDLAANRVPGLPGLMPHHHEV</sequence>
<feature type="compositionally biased region" description="Basic residues" evidence="9">
    <location>
        <begin position="72"/>
        <end position="85"/>
    </location>
</feature>
<dbReference type="SUPFAM" id="SSF81338">
    <property type="entry name" value="Aquaporin-like"/>
    <property type="match status" value="1"/>
</dbReference>
<comment type="catalytic activity">
    <reaction evidence="7">
        <text>H2O(in) = H2O(out)</text>
        <dbReference type="Rhea" id="RHEA:29667"/>
        <dbReference type="ChEBI" id="CHEBI:15377"/>
    </reaction>
</comment>
<evidence type="ECO:0000256" key="2">
    <source>
        <dbReference type="ARBA" id="ARBA00006175"/>
    </source>
</evidence>